<dbReference type="Gene3D" id="2.10.25.10">
    <property type="entry name" value="Laminin"/>
    <property type="match status" value="1"/>
</dbReference>
<name>A0A8B6DX31_MYTGA</name>
<dbReference type="PROSITE" id="PS00022">
    <property type="entry name" value="EGF_1"/>
    <property type="match status" value="1"/>
</dbReference>
<dbReference type="OrthoDB" id="10042078at2759"/>
<protein>
    <recommendedName>
        <fullName evidence="5">EGF-like domain-containing protein</fullName>
    </recommendedName>
</protein>
<keyword evidence="4" id="KW-1133">Transmembrane helix</keyword>
<sequence>MIITWCQSYNNTFNPMKTKMSLEFDPSEHFHDFKIEIRPERDDAVDISWCLFVFVDGDELTMMCGIPYLSNKAKLVFHVWNRENTVPENADMFNRFSTKAFFKDLIMPAPQGSLCRYGEPFRGGKNPVIKFEAGIGSEKLLTDVSPFIEVLTPCLPCQGMCSKYMCNSACNLNDRTNYVFTLQDTNLAPVKTHVNETGHLENKTLAYYLTVKAVLGSGLEATSSSSAFYVDDTPPVFDTDIMNSQIYIDVTQGEFTPVNYQASTDTIKAFWRCYDDESQVADIQWAIGYTVGAEDLQEFQSVGREMVAENKTFDGMLYHNTSYFVSVRCINGGGAITQWNETKGVIVLIVPPETDDLNNTLPGTEEFPNEVFPKDARESKDPTSIGMTFTASEDESVFKYDMCIGSAENIDDILPCQWVGINASGSAMIKDGYLYINGFKARPLSVMQIQNNSINSSVDMSETFHMEPGRTLFMTMRVCNEAMLCSNKSLGSVTITNNKTKLQTSEHGESIRVDYDGFSSRRKKRDIPKLSVTTPDGLMPGQSIMLQPLDVEELTTDYRADVALNFQPYIVNPTETEDMVERLLFKRMRSILYSFSITPVGHLPMPGPLNITIEGKQEEDEVSRISLIYWNPIGQQWMLSYRTCDGSEGITKNAEGTQTFFVCNTRSLQPNTTHRERRFAEGSFFSEETQFVVAVVDKNVYNSPPVLLSPDVLIMDEDQGTIQYSLRAFDEENDVIEYYIEPSFNVSDINGTVFLTKTGILLYTPCRDCTGNEQIPVVLQEVQRDHLITPVHRLITLTISVTQLNDPPIVFMTQYGQNILHDDPTEPVLVYLEQMNAFNTEKWSSEFSATFGAYDIEKQDLFISVSEPLHGRILLSKAKTSVPDLEACPLHQNLTTEPCGNFSHSLPHDKNTLSWIYANLTYKQNMSSSGNDFVKIHITDSLNATSTVITIQFVLMESPCQKKGACTPKRNYPCRSVHRAIDFDKNYICTCTQGYAGKYCIDEIDECQSSPCVPPYVCYDMINGYYCDCPADDPNCVLRAWAISLIILAVIIVVICIILGSILLRRRYYKNKEPLLLSWRFREDKNGKVDIWLNQYNTAAELSAHVGERLYSTLSLKTDKDYDTESQLSDHEIFLRNLLAREDIPYADQKNVDTESKLSDHESVADEDADIESKLSDQERFSKSILAMDGNKDVDTDSKLSDHESFSRNLLVREDEQDIDTDSITSDHERFLRYLLAREDIPYADQKGDIELVNRF</sequence>
<feature type="transmembrane region" description="Helical" evidence="4">
    <location>
        <begin position="1040"/>
        <end position="1064"/>
    </location>
</feature>
<dbReference type="PANTHER" id="PTHR16897:SF2">
    <property type="entry name" value="OS03G0226600 PROTEIN"/>
    <property type="match status" value="1"/>
</dbReference>
<keyword evidence="1 2" id="KW-1015">Disulfide bond</keyword>
<dbReference type="PROSITE" id="PS00010">
    <property type="entry name" value="ASX_HYDROXYL"/>
    <property type="match status" value="1"/>
</dbReference>
<keyword evidence="4" id="KW-0812">Transmembrane</keyword>
<dbReference type="Proteomes" id="UP000596742">
    <property type="component" value="Unassembled WGS sequence"/>
</dbReference>
<evidence type="ECO:0000313" key="7">
    <source>
        <dbReference type="Proteomes" id="UP000596742"/>
    </source>
</evidence>
<evidence type="ECO:0000256" key="4">
    <source>
        <dbReference type="SAM" id="Phobius"/>
    </source>
</evidence>
<evidence type="ECO:0000256" key="1">
    <source>
        <dbReference type="ARBA" id="ARBA00023157"/>
    </source>
</evidence>
<proteinExistence type="predicted"/>
<feature type="domain" description="EGF-like" evidence="5">
    <location>
        <begin position="1003"/>
        <end position="1037"/>
    </location>
</feature>
<dbReference type="InterPro" id="IPR000152">
    <property type="entry name" value="EGF-type_Asp/Asn_hydroxyl_site"/>
</dbReference>
<dbReference type="CDD" id="cd00054">
    <property type="entry name" value="EGF_CA"/>
    <property type="match status" value="1"/>
</dbReference>
<dbReference type="GO" id="GO:0005509">
    <property type="term" value="F:calcium ion binding"/>
    <property type="evidence" value="ECO:0007669"/>
    <property type="project" value="InterPro"/>
</dbReference>
<accession>A0A8B6DX31</accession>
<dbReference type="PROSITE" id="PS50026">
    <property type="entry name" value="EGF_3"/>
    <property type="match status" value="2"/>
</dbReference>
<feature type="region of interest" description="Disordered" evidence="3">
    <location>
        <begin position="1150"/>
        <end position="1173"/>
    </location>
</feature>
<keyword evidence="4" id="KW-0472">Membrane</keyword>
<comment type="caution">
    <text evidence="6">The sequence shown here is derived from an EMBL/GenBank/DDBJ whole genome shotgun (WGS) entry which is preliminary data.</text>
</comment>
<gene>
    <name evidence="6" type="ORF">MGAL_10B079090</name>
</gene>
<evidence type="ECO:0000256" key="2">
    <source>
        <dbReference type="PROSITE-ProRule" id="PRU00076"/>
    </source>
</evidence>
<dbReference type="PROSITE" id="PS01186">
    <property type="entry name" value="EGF_2"/>
    <property type="match status" value="1"/>
</dbReference>
<evidence type="ECO:0000313" key="6">
    <source>
        <dbReference type="EMBL" id="VDI25087.1"/>
    </source>
</evidence>
<dbReference type="InterPro" id="IPR000742">
    <property type="entry name" value="EGF"/>
</dbReference>
<feature type="compositionally biased region" description="Basic and acidic residues" evidence="3">
    <location>
        <begin position="372"/>
        <end position="381"/>
    </location>
</feature>
<dbReference type="AlphaFoldDB" id="A0A8B6DX31"/>
<evidence type="ECO:0000259" key="5">
    <source>
        <dbReference type="PROSITE" id="PS50026"/>
    </source>
</evidence>
<keyword evidence="7" id="KW-1185">Reference proteome</keyword>
<dbReference type="InterPro" id="IPR018097">
    <property type="entry name" value="EGF_Ca-bd_CS"/>
</dbReference>
<dbReference type="PANTHER" id="PTHR16897">
    <property type="entry name" value="OS10G0105400 PROTEIN"/>
    <property type="match status" value="1"/>
</dbReference>
<feature type="compositionally biased region" description="Basic and acidic residues" evidence="3">
    <location>
        <begin position="1150"/>
        <end position="1164"/>
    </location>
</feature>
<dbReference type="EMBL" id="UYJE01004110">
    <property type="protein sequence ID" value="VDI25087.1"/>
    <property type="molecule type" value="Genomic_DNA"/>
</dbReference>
<feature type="region of interest" description="Disordered" evidence="3">
    <location>
        <begin position="361"/>
        <end position="385"/>
    </location>
</feature>
<reference evidence="6" key="1">
    <citation type="submission" date="2018-11" db="EMBL/GenBank/DDBJ databases">
        <authorList>
            <person name="Alioto T."/>
            <person name="Alioto T."/>
        </authorList>
    </citation>
    <scope>NUCLEOTIDE SEQUENCE</scope>
</reference>
<keyword evidence="2" id="KW-0245">EGF-like domain</keyword>
<feature type="domain" description="EGF-like" evidence="5">
    <location>
        <begin position="962"/>
        <end position="1001"/>
    </location>
</feature>
<evidence type="ECO:0000256" key="3">
    <source>
        <dbReference type="SAM" id="MobiDB-lite"/>
    </source>
</evidence>
<organism evidence="6 7">
    <name type="scientific">Mytilus galloprovincialis</name>
    <name type="common">Mediterranean mussel</name>
    <dbReference type="NCBI Taxonomy" id="29158"/>
    <lineage>
        <taxon>Eukaryota</taxon>
        <taxon>Metazoa</taxon>
        <taxon>Spiralia</taxon>
        <taxon>Lophotrochozoa</taxon>
        <taxon>Mollusca</taxon>
        <taxon>Bivalvia</taxon>
        <taxon>Autobranchia</taxon>
        <taxon>Pteriomorphia</taxon>
        <taxon>Mytilida</taxon>
        <taxon>Mytiloidea</taxon>
        <taxon>Mytilidae</taxon>
        <taxon>Mytilinae</taxon>
        <taxon>Mytilus</taxon>
    </lineage>
</organism>
<dbReference type="PROSITE" id="PS01187">
    <property type="entry name" value="EGF_CA"/>
    <property type="match status" value="1"/>
</dbReference>
<feature type="disulfide bond" evidence="2">
    <location>
        <begin position="991"/>
        <end position="1000"/>
    </location>
</feature>
<comment type="caution">
    <text evidence="2">Lacks conserved residue(s) required for the propagation of feature annotation.</text>
</comment>